<dbReference type="Proteomes" id="UP001201449">
    <property type="component" value="Unassembled WGS sequence"/>
</dbReference>
<protein>
    <submittedName>
        <fullName evidence="2">Toxin-antitoxin system toxin component, PIN family</fullName>
    </submittedName>
</protein>
<dbReference type="NCBIfam" id="TIGR00305">
    <property type="entry name" value="putative toxin-antitoxin system toxin component, PIN family"/>
    <property type="match status" value="1"/>
</dbReference>
<dbReference type="RefSeq" id="WP_234859735.1">
    <property type="nucleotide sequence ID" value="NZ_JAKEVZ010000001.1"/>
</dbReference>
<dbReference type="InterPro" id="IPR029060">
    <property type="entry name" value="PIN-like_dom_sf"/>
</dbReference>
<dbReference type="SMART" id="SM00670">
    <property type="entry name" value="PINc"/>
    <property type="match status" value="1"/>
</dbReference>
<comment type="caution">
    <text evidence="2">The sequence shown here is derived from an EMBL/GenBank/DDBJ whole genome shotgun (WGS) entry which is preliminary data.</text>
</comment>
<feature type="domain" description="PIN" evidence="1">
    <location>
        <begin position="4"/>
        <end position="117"/>
    </location>
</feature>
<dbReference type="InterPro" id="IPR002850">
    <property type="entry name" value="PIN_toxin-like"/>
</dbReference>
<proteinExistence type="predicted"/>
<evidence type="ECO:0000259" key="1">
    <source>
        <dbReference type="SMART" id="SM00670"/>
    </source>
</evidence>
<gene>
    <name evidence="2" type="ORF">L0U89_00505</name>
</gene>
<keyword evidence="3" id="KW-1185">Reference proteome</keyword>
<accession>A0ABS9BNB1</accession>
<dbReference type="Gene3D" id="3.40.50.1010">
    <property type="entry name" value="5'-nuclease"/>
    <property type="match status" value="1"/>
</dbReference>
<dbReference type="InterPro" id="IPR002716">
    <property type="entry name" value="PIN_dom"/>
</dbReference>
<sequence length="139" mass="15990">MRTEFIVIDTNTLISAFLLEKSVSRSVYEKAKNTFNLAVSRQTFAELQDVLLRSKFDRYLSREIRFEIISEFSNLVTFFEPGIKIELSRDPDDDKFLELALEAKAKYLVTGDNDLLGLNHSFKFSIIKPADFANLANLK</sequence>
<evidence type="ECO:0000313" key="3">
    <source>
        <dbReference type="Proteomes" id="UP001201449"/>
    </source>
</evidence>
<dbReference type="PANTHER" id="PTHR34610:SF3">
    <property type="entry name" value="SSL7007 PROTEIN"/>
    <property type="match status" value="1"/>
</dbReference>
<name>A0ABS9BNB1_9BACT</name>
<dbReference type="PANTHER" id="PTHR34610">
    <property type="entry name" value="SSL7007 PROTEIN"/>
    <property type="match status" value="1"/>
</dbReference>
<dbReference type="SUPFAM" id="SSF88723">
    <property type="entry name" value="PIN domain-like"/>
    <property type="match status" value="1"/>
</dbReference>
<reference evidence="2 3" key="1">
    <citation type="submission" date="2022-01" db="EMBL/GenBank/DDBJ databases">
        <title>Mariniradius saccharolyticus sp. nov., isolated from sediment of a river.</title>
        <authorList>
            <person name="Liu H."/>
        </authorList>
    </citation>
    <scope>NUCLEOTIDE SEQUENCE [LARGE SCALE GENOMIC DNA]</scope>
    <source>
        <strain evidence="2 3">RY-2</strain>
    </source>
</reference>
<organism evidence="2 3">
    <name type="scientific">Mariniradius sediminis</name>
    <dbReference type="NCBI Taxonomy" id="2909237"/>
    <lineage>
        <taxon>Bacteria</taxon>
        <taxon>Pseudomonadati</taxon>
        <taxon>Bacteroidota</taxon>
        <taxon>Cytophagia</taxon>
        <taxon>Cytophagales</taxon>
        <taxon>Cyclobacteriaceae</taxon>
        <taxon>Mariniradius</taxon>
    </lineage>
</organism>
<dbReference type="Pfam" id="PF13470">
    <property type="entry name" value="PIN_3"/>
    <property type="match status" value="1"/>
</dbReference>
<evidence type="ECO:0000313" key="2">
    <source>
        <dbReference type="EMBL" id="MCF1749533.1"/>
    </source>
</evidence>
<dbReference type="EMBL" id="JAKEVZ010000001">
    <property type="protein sequence ID" value="MCF1749533.1"/>
    <property type="molecule type" value="Genomic_DNA"/>
</dbReference>